<dbReference type="InParanoid" id="A0A165GRR0"/>
<proteinExistence type="predicted"/>
<protein>
    <submittedName>
        <fullName evidence="2">Uncharacterized protein</fullName>
    </submittedName>
</protein>
<feature type="chain" id="PRO_5007858328" evidence="1">
    <location>
        <begin position="19"/>
        <end position="94"/>
    </location>
</feature>
<keyword evidence="1" id="KW-0732">Signal</keyword>
<accession>A0A165GRR0</accession>
<evidence type="ECO:0000256" key="1">
    <source>
        <dbReference type="SAM" id="SignalP"/>
    </source>
</evidence>
<feature type="signal peptide" evidence="1">
    <location>
        <begin position="1"/>
        <end position="18"/>
    </location>
</feature>
<dbReference type="AlphaFoldDB" id="A0A165GRR0"/>
<dbReference type="Proteomes" id="UP000077266">
    <property type="component" value="Unassembled WGS sequence"/>
</dbReference>
<evidence type="ECO:0000313" key="3">
    <source>
        <dbReference type="Proteomes" id="UP000077266"/>
    </source>
</evidence>
<organism evidence="2 3">
    <name type="scientific">Exidia glandulosa HHB12029</name>
    <dbReference type="NCBI Taxonomy" id="1314781"/>
    <lineage>
        <taxon>Eukaryota</taxon>
        <taxon>Fungi</taxon>
        <taxon>Dikarya</taxon>
        <taxon>Basidiomycota</taxon>
        <taxon>Agaricomycotina</taxon>
        <taxon>Agaricomycetes</taxon>
        <taxon>Auriculariales</taxon>
        <taxon>Exidiaceae</taxon>
        <taxon>Exidia</taxon>
    </lineage>
</organism>
<sequence>MTTFPLALHRISRSTLLALSFVTVQVDRHMGYSLPVLMGNSAEHYTGMGMKVTITANPVRYSAHLNLYASSLFALSLSRCTYMLPLLCSLHAYR</sequence>
<dbReference type="EMBL" id="KV426038">
    <property type="protein sequence ID" value="KZV90911.1"/>
    <property type="molecule type" value="Genomic_DNA"/>
</dbReference>
<evidence type="ECO:0000313" key="2">
    <source>
        <dbReference type="EMBL" id="KZV90911.1"/>
    </source>
</evidence>
<keyword evidence="3" id="KW-1185">Reference proteome</keyword>
<reference evidence="2 3" key="1">
    <citation type="journal article" date="2016" name="Mol. Biol. Evol.">
        <title>Comparative Genomics of Early-Diverging Mushroom-Forming Fungi Provides Insights into the Origins of Lignocellulose Decay Capabilities.</title>
        <authorList>
            <person name="Nagy L.G."/>
            <person name="Riley R."/>
            <person name="Tritt A."/>
            <person name="Adam C."/>
            <person name="Daum C."/>
            <person name="Floudas D."/>
            <person name="Sun H."/>
            <person name="Yadav J.S."/>
            <person name="Pangilinan J."/>
            <person name="Larsson K.H."/>
            <person name="Matsuura K."/>
            <person name="Barry K."/>
            <person name="Labutti K."/>
            <person name="Kuo R."/>
            <person name="Ohm R.A."/>
            <person name="Bhattacharya S.S."/>
            <person name="Shirouzu T."/>
            <person name="Yoshinaga Y."/>
            <person name="Martin F.M."/>
            <person name="Grigoriev I.V."/>
            <person name="Hibbett D.S."/>
        </authorList>
    </citation>
    <scope>NUCLEOTIDE SEQUENCE [LARGE SCALE GENOMIC DNA]</scope>
    <source>
        <strain evidence="2 3">HHB12029</strain>
    </source>
</reference>
<name>A0A165GRR0_EXIGL</name>
<gene>
    <name evidence="2" type="ORF">EXIGLDRAFT_719850</name>
</gene>